<keyword evidence="6 8" id="KW-0408">Iron</keyword>
<evidence type="ECO:0000313" key="12">
    <source>
        <dbReference type="Proteomes" id="UP000007796"/>
    </source>
</evidence>
<keyword evidence="11" id="KW-0689">Ribosomal protein</keyword>
<accession>F0XTW4</accession>
<evidence type="ECO:0000256" key="2">
    <source>
        <dbReference type="ARBA" id="ARBA00010617"/>
    </source>
</evidence>
<keyword evidence="3 8" id="KW-0349">Heme</keyword>
<dbReference type="GO" id="GO:0016705">
    <property type="term" value="F:oxidoreductase activity, acting on paired donors, with incorporation or reduction of molecular oxygen"/>
    <property type="evidence" value="ECO:0007669"/>
    <property type="project" value="InterPro"/>
</dbReference>
<evidence type="ECO:0000256" key="8">
    <source>
        <dbReference type="PIRSR" id="PIRSR602401-1"/>
    </source>
</evidence>
<keyword evidence="11" id="KW-0687">Ribonucleoprotein</keyword>
<sequence length="494" mass="55617">MSLGYSTSATVGAAAAVEVALLLLLGKILYNLFFHPLRKYPGPLVNRASYLGYVYVLMRGDLPQKVLEWHEQYGPVIRIMPDQLSFVKPEAWKDIYGYNTGTEEMSKLQTFYNAVGGRSIVTEPLRGRHRNLRRLLAHGFSDRAMRDQEPLIAGYVDLLIQRLHERTLPEAVDMRTWYNWMAFDIIGDLAFGESFGSMDQVRYHPWVDAIANKVSTMGLFITATLLHLRRPLMLAAGLIFPGREEVESLAMQRVEKRMALGTERPDFLEGLLRQRKEDNMTLSIDDIAKNAEMLVLAGSETTATLLTGLTYLLLRNRAVLDRLTAEVRSSFASASEITLISVGKLPYMLACIDEGLRMYPPVPVGLPRVVPAAGAIIAGDFVPGGTVVSCSQWAMDHYSKHWVGPYDFTPERFLDGSMNAGDCREALQPFSLGPRSCIGRNLAYAEMRLVLARIIYDFDMRMVNPSLQWIDAQKSLILWDKPELSVYLEPVRKD</sequence>
<keyword evidence="5 9" id="KW-0560">Oxidoreductase</keyword>
<evidence type="ECO:0000256" key="6">
    <source>
        <dbReference type="ARBA" id="ARBA00023004"/>
    </source>
</evidence>
<dbReference type="InterPro" id="IPR002401">
    <property type="entry name" value="Cyt_P450_E_grp-I"/>
</dbReference>
<dbReference type="Pfam" id="PF00067">
    <property type="entry name" value="p450"/>
    <property type="match status" value="1"/>
</dbReference>
<evidence type="ECO:0000256" key="7">
    <source>
        <dbReference type="ARBA" id="ARBA00023033"/>
    </source>
</evidence>
<dbReference type="eggNOG" id="KOG0158">
    <property type="taxonomic scope" value="Eukaryota"/>
</dbReference>
<evidence type="ECO:0000256" key="4">
    <source>
        <dbReference type="ARBA" id="ARBA00022723"/>
    </source>
</evidence>
<keyword evidence="10" id="KW-1133">Transmembrane helix</keyword>
<dbReference type="GeneID" id="25977630"/>
<dbReference type="Proteomes" id="UP000007796">
    <property type="component" value="Unassembled WGS sequence"/>
</dbReference>
<reference evidence="11 12" key="1">
    <citation type="journal article" date="2011" name="Proc. Natl. Acad. Sci. U.S.A.">
        <title>Genome and transcriptome analyses of the mountain pine beetle-fungal symbiont Grosmannia clavigera, a lodgepole pine pathogen.</title>
        <authorList>
            <person name="DiGuistini S."/>
            <person name="Wang Y."/>
            <person name="Liao N.Y."/>
            <person name="Taylor G."/>
            <person name="Tanguay P."/>
            <person name="Feau N."/>
            <person name="Henrissat B."/>
            <person name="Chan S.K."/>
            <person name="Hesse-Orce U."/>
            <person name="Alamouti S.M."/>
            <person name="Tsui C.K.M."/>
            <person name="Docking R.T."/>
            <person name="Levasseur A."/>
            <person name="Haridas S."/>
            <person name="Robertson G."/>
            <person name="Birol I."/>
            <person name="Holt R.A."/>
            <person name="Marra M.A."/>
            <person name="Hamelin R.C."/>
            <person name="Hirst M."/>
            <person name="Jones S.J.M."/>
            <person name="Bohlmann J."/>
            <person name="Breuil C."/>
        </authorList>
    </citation>
    <scope>NUCLEOTIDE SEQUENCE [LARGE SCALE GENOMIC DNA]</scope>
    <source>
        <strain evidence="12">kw1407 / UAMH 11150</strain>
    </source>
</reference>
<dbReference type="InterPro" id="IPR050121">
    <property type="entry name" value="Cytochrome_P450_monoxygenase"/>
</dbReference>
<evidence type="ECO:0000256" key="3">
    <source>
        <dbReference type="ARBA" id="ARBA00022617"/>
    </source>
</evidence>
<dbReference type="Gene3D" id="1.10.630.10">
    <property type="entry name" value="Cytochrome P450"/>
    <property type="match status" value="1"/>
</dbReference>
<dbReference type="PANTHER" id="PTHR24305">
    <property type="entry name" value="CYTOCHROME P450"/>
    <property type="match status" value="1"/>
</dbReference>
<keyword evidence="10" id="KW-0472">Membrane</keyword>
<dbReference type="GO" id="GO:0005840">
    <property type="term" value="C:ribosome"/>
    <property type="evidence" value="ECO:0007669"/>
    <property type="project" value="UniProtKB-KW"/>
</dbReference>
<feature type="binding site" description="axial binding residue" evidence="8">
    <location>
        <position position="437"/>
    </location>
    <ligand>
        <name>heme</name>
        <dbReference type="ChEBI" id="CHEBI:30413"/>
    </ligand>
    <ligandPart>
        <name>Fe</name>
        <dbReference type="ChEBI" id="CHEBI:18248"/>
    </ligandPart>
</feature>
<dbReference type="RefSeq" id="XP_014168051.1">
    <property type="nucleotide sequence ID" value="XM_014312576.1"/>
</dbReference>
<evidence type="ECO:0000256" key="5">
    <source>
        <dbReference type="ARBA" id="ARBA00023002"/>
    </source>
</evidence>
<dbReference type="SUPFAM" id="SSF48264">
    <property type="entry name" value="Cytochrome P450"/>
    <property type="match status" value="1"/>
</dbReference>
<dbReference type="PROSITE" id="PS00086">
    <property type="entry name" value="CYTOCHROME_P450"/>
    <property type="match status" value="1"/>
</dbReference>
<evidence type="ECO:0000256" key="10">
    <source>
        <dbReference type="SAM" id="Phobius"/>
    </source>
</evidence>
<evidence type="ECO:0000256" key="1">
    <source>
        <dbReference type="ARBA" id="ARBA00001971"/>
    </source>
</evidence>
<name>F0XTW4_GROCL</name>
<dbReference type="PRINTS" id="PR00463">
    <property type="entry name" value="EP450I"/>
</dbReference>
<dbReference type="PRINTS" id="PR00385">
    <property type="entry name" value="P450"/>
</dbReference>
<evidence type="ECO:0000256" key="9">
    <source>
        <dbReference type="RuleBase" id="RU000461"/>
    </source>
</evidence>
<dbReference type="CDD" id="cd11058">
    <property type="entry name" value="CYP60B-like"/>
    <property type="match status" value="1"/>
</dbReference>
<dbReference type="EMBL" id="GL630006">
    <property type="protein sequence ID" value="EFW98568.1"/>
    <property type="molecule type" value="Genomic_DNA"/>
</dbReference>
<dbReference type="InParanoid" id="F0XTW4"/>
<evidence type="ECO:0000313" key="11">
    <source>
        <dbReference type="EMBL" id="EFW98568.1"/>
    </source>
</evidence>
<feature type="transmembrane region" description="Helical" evidence="10">
    <location>
        <begin position="12"/>
        <end position="30"/>
    </location>
</feature>
<keyword evidence="4 8" id="KW-0479">Metal-binding</keyword>
<dbReference type="GO" id="GO:0005506">
    <property type="term" value="F:iron ion binding"/>
    <property type="evidence" value="ECO:0007669"/>
    <property type="project" value="InterPro"/>
</dbReference>
<comment type="similarity">
    <text evidence="2 9">Belongs to the cytochrome P450 family.</text>
</comment>
<organism evidence="12">
    <name type="scientific">Grosmannia clavigera (strain kw1407 / UAMH 11150)</name>
    <name type="common">Blue stain fungus</name>
    <name type="synonym">Graphiocladiella clavigera</name>
    <dbReference type="NCBI Taxonomy" id="655863"/>
    <lineage>
        <taxon>Eukaryota</taxon>
        <taxon>Fungi</taxon>
        <taxon>Dikarya</taxon>
        <taxon>Ascomycota</taxon>
        <taxon>Pezizomycotina</taxon>
        <taxon>Sordariomycetes</taxon>
        <taxon>Sordariomycetidae</taxon>
        <taxon>Ophiostomatales</taxon>
        <taxon>Ophiostomataceae</taxon>
        <taxon>Leptographium</taxon>
    </lineage>
</organism>
<protein>
    <submittedName>
        <fullName evidence="11">60S ribosomal protein l3</fullName>
    </submittedName>
</protein>
<dbReference type="InterPro" id="IPR017972">
    <property type="entry name" value="Cyt_P450_CS"/>
</dbReference>
<dbReference type="STRING" id="655863.F0XTW4"/>
<comment type="cofactor">
    <cofactor evidence="1 8">
        <name>heme</name>
        <dbReference type="ChEBI" id="CHEBI:30413"/>
    </cofactor>
</comment>
<keyword evidence="10" id="KW-0812">Transmembrane</keyword>
<dbReference type="PANTHER" id="PTHR24305:SF230">
    <property type="entry name" value="P450, PUTATIVE (EUROFUNG)-RELATED"/>
    <property type="match status" value="1"/>
</dbReference>
<dbReference type="OrthoDB" id="1470350at2759"/>
<dbReference type="InterPro" id="IPR001128">
    <property type="entry name" value="Cyt_P450"/>
</dbReference>
<keyword evidence="12" id="KW-1185">Reference proteome</keyword>
<dbReference type="InterPro" id="IPR036396">
    <property type="entry name" value="Cyt_P450_sf"/>
</dbReference>
<proteinExistence type="inferred from homology"/>
<dbReference type="GO" id="GO:0020037">
    <property type="term" value="F:heme binding"/>
    <property type="evidence" value="ECO:0007669"/>
    <property type="project" value="InterPro"/>
</dbReference>
<dbReference type="AlphaFoldDB" id="F0XTW4"/>
<dbReference type="HOGENOM" id="CLU_001570_14_11_1"/>
<keyword evidence="7 9" id="KW-0503">Monooxygenase</keyword>
<gene>
    <name evidence="11" type="ORF">CMQ_4420</name>
</gene>
<dbReference type="GO" id="GO:0004497">
    <property type="term" value="F:monooxygenase activity"/>
    <property type="evidence" value="ECO:0007669"/>
    <property type="project" value="UniProtKB-KW"/>
</dbReference>